<dbReference type="AlphaFoldDB" id="A0A0P1LM80"/>
<evidence type="ECO:0000313" key="3">
    <source>
        <dbReference type="Proteomes" id="UP000182011"/>
    </source>
</evidence>
<organism evidence="2 3">
    <name type="scientific">Candidatus Kryptonium thompsonii</name>
    <dbReference type="NCBI Taxonomy" id="1633631"/>
    <lineage>
        <taxon>Bacteria</taxon>
        <taxon>Pseudomonadati</taxon>
        <taxon>Candidatus Kryptoniota</taxon>
        <taxon>Candidatus Kryptonium</taxon>
    </lineage>
</organism>
<sequence length="155" mass="18978">MKRTILVCLAIAFLSAMSFSQGFIGQRWRERVLEFKKVRLLEILKLDEQASVKFLNKYTQFSKDVDEIELERERIVNEMEIKLRKGDKEGYDKLIQDLVELGRREYDLRLGFYKELKQILTEQQIAQVIVFERNFRREFMETVREMQRERMRRRF</sequence>
<accession>A0A0S4MY63</accession>
<protein>
    <recommendedName>
        <fullName evidence="4">Periplasmic heavy metal sensor</fullName>
    </recommendedName>
</protein>
<proteinExistence type="predicted"/>
<feature type="chain" id="PRO_5015043523" description="Periplasmic heavy metal sensor" evidence="1">
    <location>
        <begin position="21"/>
        <end position="155"/>
    </location>
</feature>
<evidence type="ECO:0008006" key="4">
    <source>
        <dbReference type="Google" id="ProtNLM"/>
    </source>
</evidence>
<dbReference type="STRING" id="1633631.GCA_001442925_00628"/>
<accession>A0A0P1LM80</accession>
<dbReference type="RefSeq" id="WP_075426900.1">
    <property type="nucleotide sequence ID" value="NZ_CZVJ01000078.1"/>
</dbReference>
<feature type="signal peptide" evidence="1">
    <location>
        <begin position="1"/>
        <end position="20"/>
    </location>
</feature>
<reference evidence="2 3" key="1">
    <citation type="submission" date="2015-11" db="EMBL/GenBank/DDBJ databases">
        <authorList>
            <person name="Zhang Y."/>
            <person name="Guo Z."/>
        </authorList>
    </citation>
    <scope>NUCLEOTIDE SEQUENCE [LARGE SCALE GENOMIC DNA]</scope>
    <source>
        <strain evidence="2">JGI-4</strain>
    </source>
</reference>
<dbReference type="Proteomes" id="UP000182011">
    <property type="component" value="Unassembled WGS sequence"/>
</dbReference>
<name>A0A0P1LM80_9BACT</name>
<keyword evidence="1" id="KW-0732">Signal</keyword>
<accession>A0A0P1L9C9</accession>
<gene>
    <name evidence="2" type="ORF">JGI4_00628</name>
</gene>
<accession>A0A0P1LM40</accession>
<accession>A0A0P1LER6</accession>
<accession>A0A0P1MFA5</accession>
<evidence type="ECO:0000256" key="1">
    <source>
        <dbReference type="SAM" id="SignalP"/>
    </source>
</evidence>
<accession>A0A0P1P4R7</accession>
<evidence type="ECO:0000313" key="2">
    <source>
        <dbReference type="EMBL" id="CUU02886.1"/>
    </source>
</evidence>
<dbReference type="EMBL" id="FAOP01000003">
    <property type="protein sequence ID" value="CUU02886.1"/>
    <property type="molecule type" value="Genomic_DNA"/>
</dbReference>
<accession>A0A0P1P672</accession>